<evidence type="ECO:0000256" key="10">
    <source>
        <dbReference type="ARBA" id="ARBA00023235"/>
    </source>
</evidence>
<evidence type="ECO:0000256" key="2">
    <source>
        <dbReference type="ARBA" id="ARBA00022741"/>
    </source>
</evidence>
<evidence type="ECO:0000256" key="14">
    <source>
        <dbReference type="PROSITE-ProRule" id="PRU00560"/>
    </source>
</evidence>
<dbReference type="Pfam" id="PF00580">
    <property type="entry name" value="UvrD-helicase"/>
    <property type="match status" value="1"/>
</dbReference>
<evidence type="ECO:0000256" key="12">
    <source>
        <dbReference type="ARBA" id="ARBA00034808"/>
    </source>
</evidence>
<organism evidence="17 18">
    <name type="scientific">Nonlabens tegetincola</name>
    <dbReference type="NCBI Taxonomy" id="323273"/>
    <lineage>
        <taxon>Bacteria</taxon>
        <taxon>Pseudomonadati</taxon>
        <taxon>Bacteroidota</taxon>
        <taxon>Flavobacteriia</taxon>
        <taxon>Flavobacteriales</taxon>
        <taxon>Flavobacteriaceae</taxon>
        <taxon>Nonlabens</taxon>
    </lineage>
</organism>
<accession>A0A090QKY5</accession>
<dbReference type="eggNOG" id="COG1074">
    <property type="taxonomic scope" value="Bacteria"/>
</dbReference>
<dbReference type="Gene3D" id="3.90.320.10">
    <property type="match status" value="1"/>
</dbReference>
<evidence type="ECO:0000256" key="4">
    <source>
        <dbReference type="ARBA" id="ARBA00022801"/>
    </source>
</evidence>
<dbReference type="InterPro" id="IPR014017">
    <property type="entry name" value="DNA_helicase_UvrD-like_C"/>
</dbReference>
<dbReference type="Pfam" id="PF13361">
    <property type="entry name" value="UvrD_C"/>
    <property type="match status" value="1"/>
</dbReference>
<dbReference type="PANTHER" id="PTHR11070">
    <property type="entry name" value="UVRD / RECB / PCRA DNA HELICASE FAMILY MEMBER"/>
    <property type="match status" value="1"/>
</dbReference>
<dbReference type="STRING" id="319236.BST91_10065"/>
<dbReference type="GO" id="GO:0004527">
    <property type="term" value="F:exonuclease activity"/>
    <property type="evidence" value="ECO:0007669"/>
    <property type="project" value="UniProtKB-KW"/>
</dbReference>
<dbReference type="PROSITE" id="PS51198">
    <property type="entry name" value="UVRD_HELICASE_ATP_BIND"/>
    <property type="match status" value="1"/>
</dbReference>
<keyword evidence="6" id="KW-0269">Exonuclease</keyword>
<dbReference type="AlphaFoldDB" id="A0A090QKY5"/>
<evidence type="ECO:0000313" key="18">
    <source>
        <dbReference type="Proteomes" id="UP000029221"/>
    </source>
</evidence>
<evidence type="ECO:0000256" key="13">
    <source>
        <dbReference type="ARBA" id="ARBA00048988"/>
    </source>
</evidence>
<evidence type="ECO:0000256" key="8">
    <source>
        <dbReference type="ARBA" id="ARBA00023125"/>
    </source>
</evidence>
<dbReference type="GO" id="GO:0016887">
    <property type="term" value="F:ATP hydrolysis activity"/>
    <property type="evidence" value="ECO:0007669"/>
    <property type="project" value="RHEA"/>
</dbReference>
<feature type="domain" description="UvrD-like helicase ATP-binding" evidence="15">
    <location>
        <begin position="1"/>
        <end position="467"/>
    </location>
</feature>
<evidence type="ECO:0000256" key="9">
    <source>
        <dbReference type="ARBA" id="ARBA00023204"/>
    </source>
</evidence>
<keyword evidence="4 14" id="KW-0378">Hydrolase</keyword>
<keyword evidence="9" id="KW-0234">DNA repair</keyword>
<proteinExistence type="predicted"/>
<keyword evidence="1" id="KW-0540">Nuclease</keyword>
<evidence type="ECO:0000313" key="17">
    <source>
        <dbReference type="EMBL" id="GAK96186.1"/>
    </source>
</evidence>
<evidence type="ECO:0000259" key="16">
    <source>
        <dbReference type="PROSITE" id="PS51217"/>
    </source>
</evidence>
<feature type="domain" description="UvrD-like helicase C-terminal" evidence="16">
    <location>
        <begin position="479"/>
        <end position="737"/>
    </location>
</feature>
<dbReference type="EMBL" id="BBML01000001">
    <property type="protein sequence ID" value="GAK96186.1"/>
    <property type="molecule type" value="Genomic_DNA"/>
</dbReference>
<evidence type="ECO:0000256" key="11">
    <source>
        <dbReference type="ARBA" id="ARBA00034617"/>
    </source>
</evidence>
<dbReference type="GO" id="GO:0005524">
    <property type="term" value="F:ATP binding"/>
    <property type="evidence" value="ECO:0007669"/>
    <property type="project" value="UniProtKB-UniRule"/>
</dbReference>
<reference evidence="17" key="1">
    <citation type="journal article" date="2014" name="Genome Announc.">
        <title>Draft Genome Sequences of Marine Flavobacterium Nonlabens Strains NR17, NR24, NR27, NR32, NR33, and Ara13.</title>
        <authorList>
            <person name="Nakanishi M."/>
            <person name="Meirelles P."/>
            <person name="Suzuki R."/>
            <person name="Takatani N."/>
            <person name="Mino S."/>
            <person name="Suda W."/>
            <person name="Oshima K."/>
            <person name="Hattori M."/>
            <person name="Ohkuma M."/>
            <person name="Hosokawa M."/>
            <person name="Miyashita K."/>
            <person name="Thompson F.L."/>
            <person name="Niwa A."/>
            <person name="Sawabe T."/>
            <person name="Sawabe T."/>
        </authorList>
    </citation>
    <scope>NUCLEOTIDE SEQUENCE [LARGE SCALE GENOMIC DNA]</scope>
    <source>
        <strain evidence="17">JCM 19294</strain>
    </source>
</reference>
<dbReference type="GO" id="GO:0000725">
    <property type="term" value="P:recombinational repair"/>
    <property type="evidence" value="ECO:0007669"/>
    <property type="project" value="TreeGrafter"/>
</dbReference>
<keyword evidence="3" id="KW-0227">DNA damage</keyword>
<keyword evidence="5 14" id="KW-0347">Helicase</keyword>
<dbReference type="EC" id="5.6.2.4" evidence="12"/>
<dbReference type="GO" id="GO:0043138">
    <property type="term" value="F:3'-5' DNA helicase activity"/>
    <property type="evidence" value="ECO:0007669"/>
    <property type="project" value="UniProtKB-EC"/>
</dbReference>
<dbReference type="InterPro" id="IPR011604">
    <property type="entry name" value="PDDEXK-like_dom_sf"/>
</dbReference>
<dbReference type="PANTHER" id="PTHR11070:SF67">
    <property type="entry name" value="DNA 3'-5' HELICASE"/>
    <property type="match status" value="1"/>
</dbReference>
<keyword evidence="2 14" id="KW-0547">Nucleotide-binding</keyword>
<dbReference type="InterPro" id="IPR000212">
    <property type="entry name" value="DNA_helicase_UvrD/REP"/>
</dbReference>
<dbReference type="Proteomes" id="UP000029221">
    <property type="component" value="Unassembled WGS sequence"/>
</dbReference>
<dbReference type="RefSeq" id="WP_042277205.1">
    <property type="nucleotide sequence ID" value="NZ_BBML01000001.1"/>
</dbReference>
<evidence type="ECO:0000256" key="3">
    <source>
        <dbReference type="ARBA" id="ARBA00022763"/>
    </source>
</evidence>
<dbReference type="Gene3D" id="3.40.50.300">
    <property type="entry name" value="P-loop containing nucleotide triphosphate hydrolases"/>
    <property type="match status" value="3"/>
</dbReference>
<comment type="catalytic activity">
    <reaction evidence="13">
        <text>ATP + H2O = ADP + phosphate + H(+)</text>
        <dbReference type="Rhea" id="RHEA:13065"/>
        <dbReference type="ChEBI" id="CHEBI:15377"/>
        <dbReference type="ChEBI" id="CHEBI:15378"/>
        <dbReference type="ChEBI" id="CHEBI:30616"/>
        <dbReference type="ChEBI" id="CHEBI:43474"/>
        <dbReference type="ChEBI" id="CHEBI:456216"/>
        <dbReference type="EC" id="5.6.2.4"/>
    </reaction>
</comment>
<dbReference type="Gene3D" id="1.10.3170.10">
    <property type="entry name" value="Recbcd, chain B, domain 2"/>
    <property type="match status" value="1"/>
</dbReference>
<dbReference type="InterPro" id="IPR014016">
    <property type="entry name" value="UvrD-like_ATP-bd"/>
</dbReference>
<dbReference type="GO" id="GO:0005829">
    <property type="term" value="C:cytosol"/>
    <property type="evidence" value="ECO:0007669"/>
    <property type="project" value="TreeGrafter"/>
</dbReference>
<name>A0A090QKY5_9FLAO</name>
<feature type="binding site" evidence="14">
    <location>
        <begin position="11"/>
        <end position="18"/>
    </location>
    <ligand>
        <name>ATP</name>
        <dbReference type="ChEBI" id="CHEBI:30616"/>
    </ligand>
</feature>
<evidence type="ECO:0000259" key="15">
    <source>
        <dbReference type="PROSITE" id="PS51198"/>
    </source>
</evidence>
<dbReference type="InterPro" id="IPR027417">
    <property type="entry name" value="P-loop_NTPase"/>
</dbReference>
<dbReference type="GO" id="GO:0003677">
    <property type="term" value="F:DNA binding"/>
    <property type="evidence" value="ECO:0007669"/>
    <property type="project" value="UniProtKB-KW"/>
</dbReference>
<evidence type="ECO:0000256" key="5">
    <source>
        <dbReference type="ARBA" id="ARBA00022806"/>
    </source>
</evidence>
<evidence type="ECO:0000256" key="6">
    <source>
        <dbReference type="ARBA" id="ARBA00022839"/>
    </source>
</evidence>
<keyword evidence="10" id="KW-0413">Isomerase</keyword>
<keyword evidence="7 14" id="KW-0067">ATP-binding</keyword>
<gene>
    <name evidence="17" type="ORF">JCM19294_2968</name>
</gene>
<dbReference type="SUPFAM" id="SSF52540">
    <property type="entry name" value="P-loop containing nucleoside triphosphate hydrolases"/>
    <property type="match status" value="1"/>
</dbReference>
<sequence length="1046" mass="121217">MTHQPTTIYSASAGSGKTYTLARDFLTKLLSQKTNRGYRYILAVTFTNKAVAEMKTRILEYLKELGQAEWSDKIVPIAQHVQSQSGLSEQQLKDKSHRVLQYLLHDYAAFDVVTIDTFNHRLLRTFSKDMKLPDGFQVALDTDELIEKAVNQVIDRAGNDKQLTDILVEYALEKIDNDRSWNIAIDLQKMAKRIGSENNYRYLKDLKNKDISEFVRFRESVKKKIHSLRQSITDGAIEIDSQRLKMGWTINDFSYKSTGAIGQIQKLSDGNWDLKLSSRLLNANEGNLLPKSTRIELTDSFIKLIDDYIPVYKSSMQQLFLLNNIYNSLVPLSLLGVIAREVEKIKDKERLLPIYEFNTLLREQIKDEPAPFIYERLGEKYRHYFIDEFQDTSVMQWQNMQPLIAHAVQSMSVDEQGGTLMLVGDAKQAIYRWRGGDVNQFLQLMSSQELFFSGVNKEPLEFNWRSYDEIVNFNNDFFTFLGNKLQSPVYNELYRNYLTQKTSNKPGGYVQIDILKDDYLDYLDPEKLIPEVSKASSYHVLEQIKHARTAGYLNDEICILVRNNSLASEIARFLELNGERVVSAESMLVSHSPKVAYLVALLNYIASDQPELKYNFLLEHSLNSGTENRHDFINSLMNKSQELIFQELFDQPSLRDELSRRSLYSFVQWLVECTAIMQKQDARLSQFLEMVFEFSSQNQTGLTGLLQHWTTIENKLSLSGSDTTGAIQVMTIHKSKGLEFPVVIVAGCDTKYNDLKRTSEWLRVDPNDFEGFEYLLLSMKEECKQYPDPVPKLYERSLEQEKLDNINVWYVAFTRSVERLYINTQKPYSKKDTMFEFLEQYVNDSMLLSSKEFENFTSYALGQDEKLSASHALDMPMYLDQFHSNSNHSGIQISTRKGQLWSTGKDISIQRGNLIHHYLEKLITQEDLSNVKELIHQSTTLSKDEKLELSSTCEKLIAHDEMKDYFNNKFKVLIERPIIDKNGFKFIPDRVVIYKDEVTIIDYKTGKPDISHKEQVDHYGILYDNMGYLVSSKVLVYLDTMTIIKW</sequence>
<comment type="caution">
    <text evidence="17">The sequence shown here is derived from an EMBL/GenBank/DDBJ whole genome shotgun (WGS) entry which is preliminary data.</text>
</comment>
<keyword evidence="8" id="KW-0238">DNA-binding</keyword>
<evidence type="ECO:0000256" key="1">
    <source>
        <dbReference type="ARBA" id="ARBA00022722"/>
    </source>
</evidence>
<dbReference type="PROSITE" id="PS51217">
    <property type="entry name" value="UVRD_HELICASE_CTER"/>
    <property type="match status" value="1"/>
</dbReference>
<protein>
    <recommendedName>
        <fullName evidence="12">DNA 3'-5' helicase</fullName>
        <ecNumber evidence="12">5.6.2.4</ecNumber>
    </recommendedName>
</protein>
<keyword evidence="18" id="KW-1185">Reference proteome</keyword>
<comment type="catalytic activity">
    <reaction evidence="11">
        <text>Couples ATP hydrolysis with the unwinding of duplex DNA by translocating in the 3'-5' direction.</text>
        <dbReference type="EC" id="5.6.2.4"/>
    </reaction>
</comment>
<evidence type="ECO:0000256" key="7">
    <source>
        <dbReference type="ARBA" id="ARBA00022840"/>
    </source>
</evidence>